<dbReference type="AlphaFoldDB" id="A0A9P5NS05"/>
<accession>A0A9P5NS05</accession>
<dbReference type="EMBL" id="JADNYJ010000031">
    <property type="protein sequence ID" value="KAF8903329.1"/>
    <property type="molecule type" value="Genomic_DNA"/>
</dbReference>
<feature type="chain" id="PRO_5040145311" evidence="2">
    <location>
        <begin position="22"/>
        <end position="216"/>
    </location>
</feature>
<gene>
    <name evidence="3" type="ORF">CPB84DRAFT_1774579</name>
</gene>
<evidence type="ECO:0000313" key="3">
    <source>
        <dbReference type="EMBL" id="KAF8903329.1"/>
    </source>
</evidence>
<feature type="region of interest" description="Disordered" evidence="1">
    <location>
        <begin position="27"/>
        <end position="89"/>
    </location>
</feature>
<evidence type="ECO:0000256" key="1">
    <source>
        <dbReference type="SAM" id="MobiDB-lite"/>
    </source>
</evidence>
<reference evidence="3" key="1">
    <citation type="submission" date="2020-11" db="EMBL/GenBank/DDBJ databases">
        <authorList>
            <consortium name="DOE Joint Genome Institute"/>
            <person name="Ahrendt S."/>
            <person name="Riley R."/>
            <person name="Andreopoulos W."/>
            <person name="LaButti K."/>
            <person name="Pangilinan J."/>
            <person name="Ruiz-duenas F.J."/>
            <person name="Barrasa J.M."/>
            <person name="Sanchez-Garcia M."/>
            <person name="Camarero S."/>
            <person name="Miyauchi S."/>
            <person name="Serrano A."/>
            <person name="Linde D."/>
            <person name="Babiker R."/>
            <person name="Drula E."/>
            <person name="Ayuso-Fernandez I."/>
            <person name="Pacheco R."/>
            <person name="Padilla G."/>
            <person name="Ferreira P."/>
            <person name="Barriuso J."/>
            <person name="Kellner H."/>
            <person name="Castanera R."/>
            <person name="Alfaro M."/>
            <person name="Ramirez L."/>
            <person name="Pisabarro A.G."/>
            <person name="Kuo A."/>
            <person name="Tritt A."/>
            <person name="Lipzen A."/>
            <person name="He G."/>
            <person name="Yan M."/>
            <person name="Ng V."/>
            <person name="Cullen D."/>
            <person name="Martin F."/>
            <person name="Rosso M.-N."/>
            <person name="Henrissat B."/>
            <person name="Hibbett D."/>
            <person name="Martinez A.T."/>
            <person name="Grigoriev I.V."/>
        </authorList>
    </citation>
    <scope>NUCLEOTIDE SEQUENCE</scope>
    <source>
        <strain evidence="3">AH 44721</strain>
    </source>
</reference>
<evidence type="ECO:0000313" key="4">
    <source>
        <dbReference type="Proteomes" id="UP000724874"/>
    </source>
</evidence>
<dbReference type="OrthoDB" id="3052141at2759"/>
<feature type="compositionally biased region" description="Basic residues" evidence="1">
    <location>
        <begin position="66"/>
        <end position="78"/>
    </location>
</feature>
<comment type="caution">
    <text evidence="3">The sequence shown here is derived from an EMBL/GenBank/DDBJ whole genome shotgun (WGS) entry which is preliminary data.</text>
</comment>
<protein>
    <submittedName>
        <fullName evidence="3">Uncharacterized protein</fullName>
    </submittedName>
</protein>
<sequence>MRWSLIALLFAATFVVEGVFSVPTDVSSLEKRAGARSRKPTKLTAGSLKKSSKTYRKNALSGKTYTKSKTRGKVKSVKTPKSPPKNKDADHILESQTVKKALNKGGYHTTKQLGSKAHKGIKDALNHSKNMAYVDKDINRKKGQATKAALSGKKPNVSPHVKDYVKRTSAAGKSTAKAIDGVLKKHGVKGVSVQKEHQGVLKHMGVKRELALNDLD</sequence>
<name>A0A9P5NS05_GYMJU</name>
<evidence type="ECO:0000256" key="2">
    <source>
        <dbReference type="SAM" id="SignalP"/>
    </source>
</evidence>
<organism evidence="3 4">
    <name type="scientific">Gymnopilus junonius</name>
    <name type="common">Spectacular rustgill mushroom</name>
    <name type="synonym">Gymnopilus spectabilis subsp. junonius</name>
    <dbReference type="NCBI Taxonomy" id="109634"/>
    <lineage>
        <taxon>Eukaryota</taxon>
        <taxon>Fungi</taxon>
        <taxon>Dikarya</taxon>
        <taxon>Basidiomycota</taxon>
        <taxon>Agaricomycotina</taxon>
        <taxon>Agaricomycetes</taxon>
        <taxon>Agaricomycetidae</taxon>
        <taxon>Agaricales</taxon>
        <taxon>Agaricineae</taxon>
        <taxon>Hymenogastraceae</taxon>
        <taxon>Gymnopilus</taxon>
    </lineage>
</organism>
<keyword evidence="2" id="KW-0732">Signal</keyword>
<proteinExistence type="predicted"/>
<keyword evidence="4" id="KW-1185">Reference proteome</keyword>
<dbReference type="Proteomes" id="UP000724874">
    <property type="component" value="Unassembled WGS sequence"/>
</dbReference>
<feature type="signal peptide" evidence="2">
    <location>
        <begin position="1"/>
        <end position="21"/>
    </location>
</feature>